<sequence length="239" mass="27464">MKDEKEIENNFFLCCRYLHVAREGNKVAYILAKGGLRRDEVTYWMEEVPMEAVFSNRQEPPIPSKFSFTACLVGMNSHSIPCIFLCYSNYNPIPPFGSPFTDSRVLLLHPYSLSSCNRYSGFLAWNSYSLFFSSHFETKIARLLLPKNFPSISYPQIKPNRFAYIFFQPKVLALASSSPPFLRFSSFASIILFQHVPKINGVIPSVDEETFDHQWLLDRLQLYGLVENKVQGDGNCQDL</sequence>
<reference evidence="1 2" key="1">
    <citation type="submission" date="2019-06" db="EMBL/GenBank/DDBJ databases">
        <title>WGS assembly of Gossypium darwinii.</title>
        <authorList>
            <person name="Chen Z.J."/>
            <person name="Sreedasyam A."/>
            <person name="Ando A."/>
            <person name="Song Q."/>
            <person name="De L."/>
            <person name="Hulse-Kemp A."/>
            <person name="Ding M."/>
            <person name="Ye W."/>
            <person name="Kirkbride R."/>
            <person name="Jenkins J."/>
            <person name="Plott C."/>
            <person name="Lovell J."/>
            <person name="Lin Y.-M."/>
            <person name="Vaughn R."/>
            <person name="Liu B."/>
            <person name="Li W."/>
            <person name="Simpson S."/>
            <person name="Scheffler B."/>
            <person name="Saski C."/>
            <person name="Grover C."/>
            <person name="Hu G."/>
            <person name="Conover J."/>
            <person name="Carlson J."/>
            <person name="Shu S."/>
            <person name="Boston L."/>
            <person name="Williams M."/>
            <person name="Peterson D."/>
            <person name="Mcgee K."/>
            <person name="Jones D."/>
            <person name="Wendel J."/>
            <person name="Stelly D."/>
            <person name="Grimwood J."/>
            <person name="Schmutz J."/>
        </authorList>
    </citation>
    <scope>NUCLEOTIDE SEQUENCE [LARGE SCALE GENOMIC DNA]</scope>
    <source>
        <strain evidence="1">1808015.09</strain>
    </source>
</reference>
<organism evidence="1 2">
    <name type="scientific">Gossypium darwinii</name>
    <name type="common">Darwin's cotton</name>
    <name type="synonym">Gossypium barbadense var. darwinii</name>
    <dbReference type="NCBI Taxonomy" id="34276"/>
    <lineage>
        <taxon>Eukaryota</taxon>
        <taxon>Viridiplantae</taxon>
        <taxon>Streptophyta</taxon>
        <taxon>Embryophyta</taxon>
        <taxon>Tracheophyta</taxon>
        <taxon>Spermatophyta</taxon>
        <taxon>Magnoliopsida</taxon>
        <taxon>eudicotyledons</taxon>
        <taxon>Gunneridae</taxon>
        <taxon>Pentapetalae</taxon>
        <taxon>rosids</taxon>
        <taxon>malvids</taxon>
        <taxon>Malvales</taxon>
        <taxon>Malvaceae</taxon>
        <taxon>Malvoideae</taxon>
        <taxon>Gossypium</taxon>
    </lineage>
</organism>
<protein>
    <submittedName>
        <fullName evidence="1">Uncharacterized protein</fullName>
    </submittedName>
</protein>
<dbReference type="EMBL" id="CM017710">
    <property type="protein sequence ID" value="TYG49780.1"/>
    <property type="molecule type" value="Genomic_DNA"/>
</dbReference>
<accession>A0A5D2AZ04</accession>
<proteinExistence type="predicted"/>
<gene>
    <name evidence="1" type="ORF">ES288_D10G121800v1</name>
</gene>
<keyword evidence="2" id="KW-1185">Reference proteome</keyword>
<name>A0A5D2AZ04_GOSDA</name>
<evidence type="ECO:0000313" key="1">
    <source>
        <dbReference type="EMBL" id="TYG49780.1"/>
    </source>
</evidence>
<dbReference type="Proteomes" id="UP000323506">
    <property type="component" value="Chromosome D10"/>
</dbReference>
<dbReference type="AlphaFoldDB" id="A0A5D2AZ04"/>
<evidence type="ECO:0000313" key="2">
    <source>
        <dbReference type="Proteomes" id="UP000323506"/>
    </source>
</evidence>